<keyword evidence="5 9" id="KW-0418">Kinase</keyword>
<dbReference type="GO" id="GO:0000155">
    <property type="term" value="F:phosphorelay sensor kinase activity"/>
    <property type="evidence" value="ECO:0007669"/>
    <property type="project" value="InterPro"/>
</dbReference>
<feature type="transmembrane region" description="Helical" evidence="7">
    <location>
        <begin position="100"/>
        <end position="116"/>
    </location>
</feature>
<dbReference type="InterPro" id="IPR036097">
    <property type="entry name" value="HisK_dim/P_sf"/>
</dbReference>
<comment type="catalytic activity">
    <reaction evidence="1">
        <text>ATP + protein L-histidine = ADP + protein N-phospho-L-histidine.</text>
        <dbReference type="EC" id="2.7.13.3"/>
    </reaction>
</comment>
<dbReference type="FunFam" id="3.30.565.10:FF:000006">
    <property type="entry name" value="Sensor histidine kinase WalK"/>
    <property type="match status" value="1"/>
</dbReference>
<dbReference type="InterPro" id="IPR036890">
    <property type="entry name" value="HATPase_C_sf"/>
</dbReference>
<dbReference type="STRING" id="151894.SAMN04488524_2622"/>
<keyword evidence="7" id="KW-0472">Membrane</keyword>
<dbReference type="EMBL" id="FWXT01000001">
    <property type="protein sequence ID" value="SMC76255.1"/>
    <property type="molecule type" value="Genomic_DNA"/>
</dbReference>
<feature type="transmembrane region" description="Helical" evidence="7">
    <location>
        <begin position="46"/>
        <end position="66"/>
    </location>
</feature>
<dbReference type="Gene3D" id="1.10.287.130">
    <property type="match status" value="1"/>
</dbReference>
<dbReference type="InterPro" id="IPR005467">
    <property type="entry name" value="His_kinase_dom"/>
</dbReference>
<evidence type="ECO:0000259" key="8">
    <source>
        <dbReference type="PROSITE" id="PS50109"/>
    </source>
</evidence>
<feature type="transmembrane region" description="Helical" evidence="7">
    <location>
        <begin position="123"/>
        <end position="141"/>
    </location>
</feature>
<evidence type="ECO:0000256" key="6">
    <source>
        <dbReference type="ARBA" id="ARBA00023012"/>
    </source>
</evidence>
<keyword evidence="3" id="KW-0597">Phosphoprotein</keyword>
<dbReference type="SMART" id="SM00387">
    <property type="entry name" value="HATPase_c"/>
    <property type="match status" value="1"/>
</dbReference>
<dbReference type="Gene3D" id="3.30.565.10">
    <property type="entry name" value="Histidine kinase-like ATPase, C-terminal domain"/>
    <property type="match status" value="1"/>
</dbReference>
<name>A0A1W2BTC8_9SPHI</name>
<feature type="transmembrane region" description="Helical" evidence="7">
    <location>
        <begin position="161"/>
        <end position="179"/>
    </location>
</feature>
<dbReference type="Proteomes" id="UP000192756">
    <property type="component" value="Unassembled WGS sequence"/>
</dbReference>
<keyword evidence="7" id="KW-0812">Transmembrane</keyword>
<evidence type="ECO:0000256" key="5">
    <source>
        <dbReference type="ARBA" id="ARBA00022777"/>
    </source>
</evidence>
<dbReference type="InterPro" id="IPR050736">
    <property type="entry name" value="Sensor_HK_Regulatory"/>
</dbReference>
<feature type="transmembrane region" description="Helical" evidence="7">
    <location>
        <begin position="21"/>
        <end position="40"/>
    </location>
</feature>
<proteinExistence type="predicted"/>
<accession>A0A1W2BTC8</accession>
<evidence type="ECO:0000256" key="7">
    <source>
        <dbReference type="SAM" id="Phobius"/>
    </source>
</evidence>
<evidence type="ECO:0000313" key="9">
    <source>
        <dbReference type="EMBL" id="SMC76255.1"/>
    </source>
</evidence>
<protein>
    <recommendedName>
        <fullName evidence="2">histidine kinase</fullName>
        <ecNumber evidence="2">2.7.13.3</ecNumber>
    </recommendedName>
</protein>
<dbReference type="InterPro" id="IPR003661">
    <property type="entry name" value="HisK_dim/P_dom"/>
</dbReference>
<dbReference type="PROSITE" id="PS50109">
    <property type="entry name" value="HIS_KIN"/>
    <property type="match status" value="1"/>
</dbReference>
<feature type="domain" description="Histidine kinase" evidence="8">
    <location>
        <begin position="210"/>
        <end position="425"/>
    </location>
</feature>
<dbReference type="PANTHER" id="PTHR43711:SF31">
    <property type="entry name" value="HISTIDINE KINASE"/>
    <property type="match status" value="1"/>
</dbReference>
<keyword evidence="4" id="KW-0808">Transferase</keyword>
<dbReference type="AlphaFoldDB" id="A0A1W2BTC8"/>
<dbReference type="PANTHER" id="PTHR43711">
    <property type="entry name" value="TWO-COMPONENT HISTIDINE KINASE"/>
    <property type="match status" value="1"/>
</dbReference>
<keyword evidence="6" id="KW-0902">Two-component regulatory system</keyword>
<dbReference type="SUPFAM" id="SSF47384">
    <property type="entry name" value="Homodimeric domain of signal transducing histidine kinase"/>
    <property type="match status" value="1"/>
</dbReference>
<evidence type="ECO:0000256" key="2">
    <source>
        <dbReference type="ARBA" id="ARBA00012438"/>
    </source>
</evidence>
<dbReference type="SMART" id="SM00388">
    <property type="entry name" value="HisKA"/>
    <property type="match status" value="1"/>
</dbReference>
<evidence type="ECO:0000256" key="3">
    <source>
        <dbReference type="ARBA" id="ARBA00022553"/>
    </source>
</evidence>
<dbReference type="PRINTS" id="PR00344">
    <property type="entry name" value="BCTRLSENSOR"/>
</dbReference>
<sequence length="425" mass="48525">MLKKYWFWLVGDPMSITLEGRIFHTISVIAIPTVCIQVIFNLFIHLYQAAVVAAAVAVIQLFLYYLSRFKNKLNLAIILSAIEINISNSFAYIYNSGIEGSILLLFAVSLFLTILISARRQWLFLFIFNAATVLSLLYVEFIRPGMVLQHYSNRQEMFIDIGVTYFIVICLLYICTTLVRKSYDRQKNEAIEKAHKLELINIEKDKLFSLISHDLTTPLASVKQYMQLLTAVELDIQDRSAMEQKLISSVDDAQYLLNNLLLWARNQLQNNEVQLEQLNFKDTLNHTLQMFLQMAKNKNIRVLVNLPDHLMVMGDKLMIQSVARNLLNNAFKFTPANGDIEVKARQDGNRCVFSVKDSGVGISEEKQRQIFTLRIASSYGTENEKGTGLGLSLCKDFIEKQGGKIWFESVPKVGTTFYIALRTAN</sequence>
<evidence type="ECO:0000313" key="10">
    <source>
        <dbReference type="Proteomes" id="UP000192756"/>
    </source>
</evidence>
<dbReference type="Pfam" id="PF02518">
    <property type="entry name" value="HATPase_c"/>
    <property type="match status" value="1"/>
</dbReference>
<dbReference type="CDD" id="cd00082">
    <property type="entry name" value="HisKA"/>
    <property type="match status" value="1"/>
</dbReference>
<keyword evidence="10" id="KW-1185">Reference proteome</keyword>
<feature type="transmembrane region" description="Helical" evidence="7">
    <location>
        <begin position="73"/>
        <end position="94"/>
    </location>
</feature>
<organism evidence="9 10">
    <name type="scientific">Pedobacter africanus</name>
    <dbReference type="NCBI Taxonomy" id="151894"/>
    <lineage>
        <taxon>Bacteria</taxon>
        <taxon>Pseudomonadati</taxon>
        <taxon>Bacteroidota</taxon>
        <taxon>Sphingobacteriia</taxon>
        <taxon>Sphingobacteriales</taxon>
        <taxon>Sphingobacteriaceae</taxon>
        <taxon>Pedobacter</taxon>
    </lineage>
</organism>
<reference evidence="10" key="1">
    <citation type="submission" date="2017-04" db="EMBL/GenBank/DDBJ databases">
        <authorList>
            <person name="Varghese N."/>
            <person name="Submissions S."/>
        </authorList>
    </citation>
    <scope>NUCLEOTIDE SEQUENCE [LARGE SCALE GENOMIC DNA]</scope>
    <source>
        <strain evidence="10">DSM 12126</strain>
    </source>
</reference>
<dbReference type="SUPFAM" id="SSF55874">
    <property type="entry name" value="ATPase domain of HSP90 chaperone/DNA topoisomerase II/histidine kinase"/>
    <property type="match status" value="1"/>
</dbReference>
<dbReference type="InterPro" id="IPR004358">
    <property type="entry name" value="Sig_transdc_His_kin-like_C"/>
</dbReference>
<dbReference type="EC" id="2.7.13.3" evidence="2"/>
<evidence type="ECO:0000256" key="4">
    <source>
        <dbReference type="ARBA" id="ARBA00022679"/>
    </source>
</evidence>
<dbReference type="InterPro" id="IPR003594">
    <property type="entry name" value="HATPase_dom"/>
</dbReference>
<gene>
    <name evidence="9" type="ORF">SAMN04488524_2622</name>
</gene>
<evidence type="ECO:0000256" key="1">
    <source>
        <dbReference type="ARBA" id="ARBA00000085"/>
    </source>
</evidence>
<keyword evidence="7" id="KW-1133">Transmembrane helix</keyword>